<dbReference type="EMBL" id="JAVRHX010000002">
    <property type="protein sequence ID" value="MDT0595061.1"/>
    <property type="molecule type" value="Genomic_DNA"/>
</dbReference>
<proteinExistence type="predicted"/>
<accession>A0ABU2ZS31</accession>
<dbReference type="Proteomes" id="UP001253545">
    <property type="component" value="Unassembled WGS sequence"/>
</dbReference>
<evidence type="ECO:0000313" key="2">
    <source>
        <dbReference type="EMBL" id="MDT0595061.1"/>
    </source>
</evidence>
<keyword evidence="3" id="KW-1185">Reference proteome</keyword>
<gene>
    <name evidence="2" type="ORF">RM552_09425</name>
</gene>
<keyword evidence="1" id="KW-0732">Signal</keyword>
<feature type="signal peptide" evidence="1">
    <location>
        <begin position="1"/>
        <end position="25"/>
    </location>
</feature>
<name>A0ABU2ZS31_9ALTE</name>
<dbReference type="RefSeq" id="WP_311368578.1">
    <property type="nucleotide sequence ID" value="NZ_JAVRHX010000002.1"/>
</dbReference>
<protein>
    <submittedName>
        <fullName evidence="2">Uncharacterized protein</fullName>
    </submittedName>
</protein>
<sequence length="435" mass="49448">MNKFTLLTQFLVLVFLVAAITVANAQQMDAKLNMAKRELMSIESKLKTIKTGDVSQYNRISEQLTKTSNLLQTTESKTHPDYVVSVQKWSSLRQNMVEIAQTWQTAQSEQTAQRQQATQKSKLDLDKILSKYQRENRPKLSQNPSPSEVTLWARKMKALQTDILQADLSILNKSDGSNADTQRVKAWISGNFQEQISQDINLLMQQFNSQIEMAVQLSRQLENINSTQKMKVYNFAYGENGQRNAATLQQGLLASANGKVLDDIFPNIKNPNRQDHLALIAFNQQNFEVYQEQAAQTHIELASVPKKKKPVREDFIKGIYQKLWYRGSELASIDRKGSIWMNNRDVGDVTANGRIWVGSNDLGSIEKDGKVWFRGRHIGTLEENGKVWRGGTQVGLVEPNGKVWVDGNSNGEIVPFEGEWKRAAIIYFFRDIFAE</sequence>
<organism evidence="2 3">
    <name type="scientific">Glaciecola petra</name>
    <dbReference type="NCBI Taxonomy" id="3075602"/>
    <lineage>
        <taxon>Bacteria</taxon>
        <taxon>Pseudomonadati</taxon>
        <taxon>Pseudomonadota</taxon>
        <taxon>Gammaproteobacteria</taxon>
        <taxon>Alteromonadales</taxon>
        <taxon>Alteromonadaceae</taxon>
        <taxon>Glaciecola</taxon>
    </lineage>
</organism>
<feature type="chain" id="PRO_5046392930" evidence="1">
    <location>
        <begin position="26"/>
        <end position="435"/>
    </location>
</feature>
<evidence type="ECO:0000313" key="3">
    <source>
        <dbReference type="Proteomes" id="UP001253545"/>
    </source>
</evidence>
<evidence type="ECO:0000256" key="1">
    <source>
        <dbReference type="SAM" id="SignalP"/>
    </source>
</evidence>
<comment type="caution">
    <text evidence="2">The sequence shown here is derived from an EMBL/GenBank/DDBJ whole genome shotgun (WGS) entry which is preliminary data.</text>
</comment>
<reference evidence="2 3" key="1">
    <citation type="submission" date="2023-09" db="EMBL/GenBank/DDBJ databases">
        <authorList>
            <person name="Rey-Velasco X."/>
        </authorList>
    </citation>
    <scope>NUCLEOTIDE SEQUENCE [LARGE SCALE GENOMIC DNA]</scope>
    <source>
        <strain evidence="2 3">P117</strain>
    </source>
</reference>